<dbReference type="InterPro" id="IPR013378">
    <property type="entry name" value="InlB-like_B-rpt"/>
</dbReference>
<dbReference type="Pfam" id="PF00657">
    <property type="entry name" value="Lipase_GDSL"/>
    <property type="match status" value="1"/>
</dbReference>
<dbReference type="Proteomes" id="UP000437824">
    <property type="component" value="Unassembled WGS sequence"/>
</dbReference>
<evidence type="ECO:0000256" key="1">
    <source>
        <dbReference type="ARBA" id="ARBA00004196"/>
    </source>
</evidence>
<accession>A0A844GDJ6</accession>
<protein>
    <submittedName>
        <fullName evidence="2">Uncharacterized protein</fullName>
    </submittedName>
</protein>
<dbReference type="Gene3D" id="3.40.50.1110">
    <property type="entry name" value="SGNH hydrolase"/>
    <property type="match status" value="1"/>
</dbReference>
<dbReference type="Gene3D" id="2.60.40.4270">
    <property type="entry name" value="Listeria-Bacteroides repeat domain"/>
    <property type="match status" value="1"/>
</dbReference>
<proteinExistence type="predicted"/>
<dbReference type="Pfam" id="PF09479">
    <property type="entry name" value="Flg_new"/>
    <property type="match status" value="1"/>
</dbReference>
<comment type="subcellular location">
    <subcellularLocation>
        <location evidence="1">Cell envelope</location>
    </subcellularLocation>
</comment>
<dbReference type="SUPFAM" id="SSF52266">
    <property type="entry name" value="SGNH hydrolase"/>
    <property type="match status" value="1"/>
</dbReference>
<dbReference type="InterPro" id="IPR036514">
    <property type="entry name" value="SGNH_hydro_sf"/>
</dbReference>
<evidence type="ECO:0000313" key="3">
    <source>
        <dbReference type="Proteomes" id="UP000437824"/>
    </source>
</evidence>
<dbReference type="GO" id="GO:0030313">
    <property type="term" value="C:cell envelope"/>
    <property type="evidence" value="ECO:0007669"/>
    <property type="project" value="UniProtKB-SubCell"/>
</dbReference>
<name>A0A844GDJ6_9FIRM</name>
<comment type="caution">
    <text evidence="2">The sequence shown here is derived from an EMBL/GenBank/DDBJ whole genome shotgun (WGS) entry which is preliminary data.</text>
</comment>
<dbReference type="InterPro" id="IPR042229">
    <property type="entry name" value="Listeria/Bacterioides_rpt_sf"/>
</dbReference>
<gene>
    <name evidence="2" type="ORF">GKZ57_02105</name>
</gene>
<reference evidence="2 3" key="1">
    <citation type="submission" date="2019-11" db="EMBL/GenBank/DDBJ databases">
        <title>Draft genome sequence of Blautia luti DSM 14534T, isolated from human stool.</title>
        <authorList>
            <person name="Ortiz R."/>
            <person name="Melis-Arcos F."/>
            <person name="Covarrubias P."/>
            <person name="Cardenas J.P."/>
            <person name="Perez-Donoso J."/>
            <person name="Almonacid D."/>
        </authorList>
    </citation>
    <scope>NUCLEOTIDE SEQUENCE [LARGE SCALE GENOMIC DNA]</scope>
    <source>
        <strain evidence="2 3">DSM 14534</strain>
    </source>
</reference>
<dbReference type="InterPro" id="IPR001087">
    <property type="entry name" value="GDSL"/>
</dbReference>
<sequence length="330" mass="37350">MITGEKMKIRKILCGILAGVLICTGNPVISQGKVQAQLQVVRSKTMTVTLEASGGRMVKKASVAGTVTLPSDRNGSDYTFLGWSTKRGQTRNPQYQAYETIKVTRNMHLYPVRYRWSQEPDINVKNLAANLDQYSRIIFVGDSRTVMMGQTLIGQYQNSVSDKVSFICKGRQGLAWMKETAEESLTKALKAAEAEEGATAVVFNLGVNDLIHRRGTEFDYQKKASEYITYMKNLAKQLSGFNCKLFYMSVNPVNTAMKHTRKESEVRGFNEALQKGLGDRYTWIDTYSYLMKFGYTTHNEFRGGLDDGLHYSMKTYKRIYSLVMKNLKKS</sequence>
<dbReference type="GO" id="GO:0016788">
    <property type="term" value="F:hydrolase activity, acting on ester bonds"/>
    <property type="evidence" value="ECO:0007669"/>
    <property type="project" value="InterPro"/>
</dbReference>
<evidence type="ECO:0000313" key="2">
    <source>
        <dbReference type="EMBL" id="MTD60086.1"/>
    </source>
</evidence>
<dbReference type="EMBL" id="WMBC01000001">
    <property type="protein sequence ID" value="MTD60086.1"/>
    <property type="molecule type" value="Genomic_DNA"/>
</dbReference>
<dbReference type="AlphaFoldDB" id="A0A844GDJ6"/>
<organism evidence="2 3">
    <name type="scientific">Blautia luti DSM 14534 = JCM 17040</name>
    <dbReference type="NCBI Taxonomy" id="649762"/>
    <lineage>
        <taxon>Bacteria</taxon>
        <taxon>Bacillati</taxon>
        <taxon>Bacillota</taxon>
        <taxon>Clostridia</taxon>
        <taxon>Lachnospirales</taxon>
        <taxon>Lachnospiraceae</taxon>
        <taxon>Blautia</taxon>
    </lineage>
</organism>